<dbReference type="Proteomes" id="UP000694559">
    <property type="component" value="Unplaced"/>
</dbReference>
<dbReference type="GO" id="GO:0016020">
    <property type="term" value="C:membrane"/>
    <property type="evidence" value="ECO:0007669"/>
    <property type="project" value="InterPro"/>
</dbReference>
<feature type="transmembrane region" description="Helical" evidence="2">
    <location>
        <begin position="39"/>
        <end position="60"/>
    </location>
</feature>
<name>A0A8C6V4L8_NAJNA</name>
<keyword evidence="2" id="KW-0472">Membrane</keyword>
<keyword evidence="4" id="KW-1185">Reference proteome</keyword>
<dbReference type="PANTHER" id="PTHR11206">
    <property type="entry name" value="MULTIDRUG RESISTANCE PROTEIN"/>
    <property type="match status" value="1"/>
</dbReference>
<proteinExistence type="inferred from homology"/>
<keyword evidence="2" id="KW-0812">Transmembrane</keyword>
<dbReference type="GO" id="GO:0015297">
    <property type="term" value="F:antiporter activity"/>
    <property type="evidence" value="ECO:0007669"/>
    <property type="project" value="InterPro"/>
</dbReference>
<dbReference type="GeneTree" id="ENSGT00940000163327"/>
<evidence type="ECO:0000256" key="2">
    <source>
        <dbReference type="SAM" id="Phobius"/>
    </source>
</evidence>
<keyword evidence="2" id="KW-1133">Transmembrane helix</keyword>
<reference evidence="3" key="2">
    <citation type="submission" date="2025-09" db="UniProtKB">
        <authorList>
            <consortium name="Ensembl"/>
        </authorList>
    </citation>
    <scope>IDENTIFICATION</scope>
</reference>
<dbReference type="OrthoDB" id="2126698at2759"/>
<dbReference type="InterPro" id="IPR002528">
    <property type="entry name" value="MATE_fam"/>
</dbReference>
<evidence type="ECO:0000313" key="3">
    <source>
        <dbReference type="Ensembl" id="ENSNNAP00000000451.1"/>
    </source>
</evidence>
<evidence type="ECO:0008006" key="5">
    <source>
        <dbReference type="Google" id="ProtNLM"/>
    </source>
</evidence>
<comment type="similarity">
    <text evidence="1">Belongs to the multi antimicrobial extrusion (MATE) (TC 2.A.66.1) family.</text>
</comment>
<dbReference type="Ensembl" id="ENSNNAT00000000474.1">
    <property type="protein sequence ID" value="ENSNNAP00000000451.1"/>
    <property type="gene ID" value="ENSNNAG00000000317.1"/>
</dbReference>
<evidence type="ECO:0000256" key="1">
    <source>
        <dbReference type="ARBA" id="ARBA00010199"/>
    </source>
</evidence>
<dbReference type="GO" id="GO:0042910">
    <property type="term" value="F:xenobiotic transmembrane transporter activity"/>
    <property type="evidence" value="ECO:0007669"/>
    <property type="project" value="InterPro"/>
</dbReference>
<protein>
    <recommendedName>
        <fullName evidence="5">Multidrug and toxin extrusion protein 2</fullName>
    </recommendedName>
</protein>
<evidence type="ECO:0000313" key="4">
    <source>
        <dbReference type="Proteomes" id="UP000694559"/>
    </source>
</evidence>
<feature type="transmembrane region" description="Helical" evidence="2">
    <location>
        <begin position="80"/>
        <end position="100"/>
    </location>
</feature>
<reference evidence="3" key="1">
    <citation type="submission" date="2025-08" db="UniProtKB">
        <authorList>
            <consortium name="Ensembl"/>
        </authorList>
    </citation>
    <scope>IDENTIFICATION</scope>
</reference>
<organism evidence="3 4">
    <name type="scientific">Naja naja</name>
    <name type="common">Indian cobra</name>
    <dbReference type="NCBI Taxonomy" id="35670"/>
    <lineage>
        <taxon>Eukaryota</taxon>
        <taxon>Metazoa</taxon>
        <taxon>Chordata</taxon>
        <taxon>Craniata</taxon>
        <taxon>Vertebrata</taxon>
        <taxon>Euteleostomi</taxon>
        <taxon>Lepidosauria</taxon>
        <taxon>Squamata</taxon>
        <taxon>Bifurcata</taxon>
        <taxon>Unidentata</taxon>
        <taxon>Episquamata</taxon>
        <taxon>Toxicofera</taxon>
        <taxon>Serpentes</taxon>
        <taxon>Colubroidea</taxon>
        <taxon>Elapidae</taxon>
        <taxon>Elapinae</taxon>
        <taxon>Naja</taxon>
    </lineage>
</organism>
<sequence>MTFRFQPLEAFVCSRNNPLTFVVSSIFCGHLGKVELDAVTLAVSVVNVVGISVGTGLASVCDTLMSQTYGSKNVKRVGTILQRGILILLLFCFPCWALFLNTERILLLFRQDPEVSRWGTLERVIVCEHTPGPSADKPAFLNIIPSGCSDPFALFSGHFSGCFWPEKWPKMAGFCPFLGPLSGSFSDCFWPPKWPKQPEKWSENDHKTRPFWGHFQDVLGGCFGGHFQAIFRPFWPKKCPPNGLKMAQKPG</sequence>
<dbReference type="AlphaFoldDB" id="A0A8C6V4L8"/>
<dbReference type="Pfam" id="PF01554">
    <property type="entry name" value="MatE"/>
    <property type="match status" value="1"/>
</dbReference>
<accession>A0A8C6V4L8</accession>